<keyword evidence="5 14" id="KW-0444">Lipid biosynthesis</keyword>
<dbReference type="OMA" id="MYLFHDR"/>
<keyword evidence="6 14" id="KW-0812">Transmembrane</keyword>
<dbReference type="InParanoid" id="A0A168SYW1"/>
<reference evidence="15" key="1">
    <citation type="submission" date="2016-04" db="EMBL/GenBank/DDBJ databases">
        <authorList>
            <person name="Evans L.H."/>
            <person name="Alamgir A."/>
            <person name="Owens N."/>
            <person name="Weber N.D."/>
            <person name="Virtaneva K."/>
            <person name="Barbian K."/>
            <person name="Babar A."/>
            <person name="Rosenke K."/>
        </authorList>
    </citation>
    <scope>NUCLEOTIDE SEQUENCE [LARGE SCALE GENOMIC DNA]</scope>
    <source>
        <strain evidence="15">CBS 101.48</strain>
    </source>
</reference>
<evidence type="ECO:0000313" key="16">
    <source>
        <dbReference type="Proteomes" id="UP000078561"/>
    </source>
</evidence>
<evidence type="ECO:0000313" key="15">
    <source>
        <dbReference type="EMBL" id="SAM09184.1"/>
    </source>
</evidence>
<evidence type="ECO:0000256" key="9">
    <source>
        <dbReference type="ARBA" id="ARBA00023098"/>
    </source>
</evidence>
<dbReference type="OrthoDB" id="46988at2759"/>
<keyword evidence="12 14" id="KW-0456">Lyase</keyword>
<evidence type="ECO:0000256" key="13">
    <source>
        <dbReference type="ARBA" id="ARBA00036671"/>
    </source>
</evidence>
<keyword evidence="11 14" id="KW-0275">Fatty acid biosynthesis</keyword>
<feature type="transmembrane region" description="Helical" evidence="14">
    <location>
        <begin position="20"/>
        <end position="39"/>
    </location>
</feature>
<evidence type="ECO:0000256" key="2">
    <source>
        <dbReference type="ARBA" id="ARBA00005194"/>
    </source>
</evidence>
<keyword evidence="10 14" id="KW-0472">Membrane</keyword>
<feature type="transmembrane region" description="Helical" evidence="14">
    <location>
        <begin position="51"/>
        <end position="69"/>
    </location>
</feature>
<accession>A0A168SYW1</accession>
<evidence type="ECO:0000256" key="6">
    <source>
        <dbReference type="ARBA" id="ARBA00022692"/>
    </source>
</evidence>
<evidence type="ECO:0000256" key="5">
    <source>
        <dbReference type="ARBA" id="ARBA00022516"/>
    </source>
</evidence>
<dbReference type="PANTHER" id="PTHR11035">
    <property type="entry name" value="VERY-LONG-CHAIN (3R)-3-HYDROXYACYL-COA DEHYDRATASE"/>
    <property type="match status" value="1"/>
</dbReference>
<comment type="pathway">
    <text evidence="2 14">Lipid metabolism; fatty acid biosynthesis.</text>
</comment>
<dbReference type="EMBL" id="LT554985">
    <property type="protein sequence ID" value="SAM09184.1"/>
    <property type="molecule type" value="Genomic_DNA"/>
</dbReference>
<dbReference type="FunCoup" id="A0A168SYW1">
    <property type="interactions" value="465"/>
</dbReference>
<dbReference type="Proteomes" id="UP000078561">
    <property type="component" value="Unassembled WGS sequence"/>
</dbReference>
<evidence type="ECO:0000256" key="8">
    <source>
        <dbReference type="ARBA" id="ARBA00022989"/>
    </source>
</evidence>
<keyword evidence="16" id="KW-1185">Reference proteome</keyword>
<evidence type="ECO:0000256" key="12">
    <source>
        <dbReference type="ARBA" id="ARBA00023239"/>
    </source>
</evidence>
<keyword evidence="7 14" id="KW-0276">Fatty acid metabolism</keyword>
<comment type="subcellular location">
    <subcellularLocation>
        <location evidence="14">Endoplasmic reticulum membrane</location>
        <topology evidence="14">Multi-pass membrane protein</topology>
    </subcellularLocation>
    <subcellularLocation>
        <location evidence="1">Membrane</location>
        <topology evidence="1">Multi-pass membrane protein</topology>
    </subcellularLocation>
</comment>
<evidence type="ECO:0000256" key="1">
    <source>
        <dbReference type="ARBA" id="ARBA00004141"/>
    </source>
</evidence>
<evidence type="ECO:0000256" key="3">
    <source>
        <dbReference type="ARBA" id="ARBA00007811"/>
    </source>
</evidence>
<dbReference type="GO" id="GO:0030148">
    <property type="term" value="P:sphingolipid biosynthetic process"/>
    <property type="evidence" value="ECO:0007669"/>
    <property type="project" value="TreeGrafter"/>
</dbReference>
<feature type="transmembrane region" description="Helical" evidence="14">
    <location>
        <begin position="151"/>
        <end position="168"/>
    </location>
</feature>
<keyword evidence="8 14" id="KW-1133">Transmembrane helix</keyword>
<dbReference type="Pfam" id="PF04387">
    <property type="entry name" value="PTPLA"/>
    <property type="match status" value="1"/>
</dbReference>
<dbReference type="STRING" id="4829.A0A168SYW1"/>
<dbReference type="GO" id="GO:0030497">
    <property type="term" value="P:fatty acid elongation"/>
    <property type="evidence" value="ECO:0007669"/>
    <property type="project" value="TreeGrafter"/>
</dbReference>
<proteinExistence type="inferred from homology"/>
<evidence type="ECO:0000256" key="7">
    <source>
        <dbReference type="ARBA" id="ARBA00022832"/>
    </source>
</evidence>
<organism evidence="15">
    <name type="scientific">Absidia glauca</name>
    <name type="common">Pin mould</name>
    <dbReference type="NCBI Taxonomy" id="4829"/>
    <lineage>
        <taxon>Eukaryota</taxon>
        <taxon>Fungi</taxon>
        <taxon>Fungi incertae sedis</taxon>
        <taxon>Mucoromycota</taxon>
        <taxon>Mucoromycotina</taxon>
        <taxon>Mucoromycetes</taxon>
        <taxon>Mucorales</taxon>
        <taxon>Cunninghamellaceae</taxon>
        <taxon>Absidia</taxon>
    </lineage>
</organism>
<evidence type="ECO:0000256" key="14">
    <source>
        <dbReference type="RuleBase" id="RU363109"/>
    </source>
</evidence>
<feature type="transmembrane region" description="Helical" evidence="14">
    <location>
        <begin position="180"/>
        <end position="205"/>
    </location>
</feature>
<evidence type="ECO:0000256" key="11">
    <source>
        <dbReference type="ARBA" id="ARBA00023160"/>
    </source>
</evidence>
<gene>
    <name evidence="15" type="primary">ABSGL_14858.1 scaffold 14966</name>
</gene>
<feature type="transmembrane region" description="Helical" evidence="14">
    <location>
        <begin position="225"/>
        <end position="241"/>
    </location>
</feature>
<dbReference type="AlphaFoldDB" id="A0A168SYW1"/>
<keyword evidence="14" id="KW-0256">Endoplasmic reticulum</keyword>
<comment type="catalytic activity">
    <reaction evidence="13 14">
        <text>a very-long-chain (3R)-3-hydroxyacyl-CoA = a very-long-chain (2E)-enoyl-CoA + H2O</text>
        <dbReference type="Rhea" id="RHEA:45812"/>
        <dbReference type="ChEBI" id="CHEBI:15377"/>
        <dbReference type="ChEBI" id="CHEBI:83728"/>
        <dbReference type="ChEBI" id="CHEBI:85440"/>
        <dbReference type="EC" id="4.2.1.134"/>
    </reaction>
</comment>
<dbReference type="GO" id="GO:0102158">
    <property type="term" value="F:very-long-chain (3R)-3-hydroxyacyl-CoA dehydratase activity"/>
    <property type="evidence" value="ECO:0007669"/>
    <property type="project" value="UniProtKB-EC"/>
</dbReference>
<dbReference type="InterPro" id="IPR007482">
    <property type="entry name" value="Tyr_Pase-like_PTPLA"/>
</dbReference>
<sequence length="262" mass="29455">MPAQAPVTKKPTNGLIQTYLLGYNIVSWSGWLYVLVLAISELVKTGGQWEGVFDATWSVLQVVQTAALFEVFHSVVGWVRAPFMTTLMQVLSRLLLVWGVNAMFPTIHTHGSYTTMIIAWCIAELVRYSFYAFNLATGAVPSVISWARYNFFLVLYPMGVSSELMMIYQSLPYAKAIHPAYYYGLIVAALTYAPGMFCMNDVVGLIDDITALKSWILTAFRRPHFDLYIGMATLLTCIFVGERRSALGKRYLSSRIILPLEE</sequence>
<dbReference type="GO" id="GO:0042761">
    <property type="term" value="P:very long-chain fatty acid biosynthetic process"/>
    <property type="evidence" value="ECO:0007669"/>
    <property type="project" value="TreeGrafter"/>
</dbReference>
<dbReference type="GO" id="GO:0005789">
    <property type="term" value="C:endoplasmic reticulum membrane"/>
    <property type="evidence" value="ECO:0007669"/>
    <property type="project" value="UniProtKB-SubCell"/>
</dbReference>
<dbReference type="UniPathway" id="UPA00094"/>
<evidence type="ECO:0000256" key="10">
    <source>
        <dbReference type="ARBA" id="ARBA00023136"/>
    </source>
</evidence>
<name>A0A168SYW1_ABSGL</name>
<dbReference type="PANTHER" id="PTHR11035:SF3">
    <property type="entry name" value="VERY-LONG-CHAIN (3R)-3-HYDROXYACYL-COA DEHYDRATASE"/>
    <property type="match status" value="1"/>
</dbReference>
<dbReference type="EC" id="4.2.1.134" evidence="4 14"/>
<evidence type="ECO:0000256" key="4">
    <source>
        <dbReference type="ARBA" id="ARBA00013122"/>
    </source>
</evidence>
<comment type="similarity">
    <text evidence="3 14">Belongs to the very long-chain fatty acids dehydratase HACD family.</text>
</comment>
<protein>
    <recommendedName>
        <fullName evidence="4 14">Very-long-chain (3R)-3-hydroxyacyl-CoA dehydratase</fullName>
        <ecNumber evidence="4 14">4.2.1.134</ecNumber>
    </recommendedName>
</protein>
<keyword evidence="9 14" id="KW-0443">Lipid metabolism</keyword>
<comment type="function">
    <text evidence="14">Catalyzes the third of the four reactions of the long-chain fatty acids elongation cycle. This endoplasmic reticulum-bound enzymatic process, allows the addition of two carbons to the chain of long- and very long-chain fatty acids/VLCFAs per cycle. This enzyme catalyzes the dehydration of the 3-hydroxyacyl-CoA intermediate into trans-2,3-enoyl-CoA, within each cycle of fatty acid elongation. Thereby, it participates to the production of VLCFAs of different chain lengths that are involved in multiple biological processes as precursors of membrane lipids and lipid mediators.</text>
</comment>